<sequence>MDNETFEVVKNARPAAAHMRKTQLKWKEAPPDFTIFDDAHECERIKVAMKVVYIMKEYKLFEEGLTKEETETIKKYFTSTSKESPTTAVSNLS</sequence>
<name>A0A2G9UJ12_TELCI</name>
<feature type="domain" description="DUF7774" evidence="1">
    <location>
        <begin position="43"/>
        <end position="89"/>
    </location>
</feature>
<keyword evidence="3" id="KW-1185">Reference proteome</keyword>
<evidence type="ECO:0000259" key="1">
    <source>
        <dbReference type="Pfam" id="PF24983"/>
    </source>
</evidence>
<proteinExistence type="predicted"/>
<dbReference type="Proteomes" id="UP000230423">
    <property type="component" value="Unassembled WGS sequence"/>
</dbReference>
<evidence type="ECO:0000313" key="3">
    <source>
        <dbReference type="Proteomes" id="UP000230423"/>
    </source>
</evidence>
<dbReference type="InterPro" id="IPR056676">
    <property type="entry name" value="DUF7774"/>
</dbReference>
<dbReference type="Pfam" id="PF24983">
    <property type="entry name" value="DUF7774"/>
    <property type="match status" value="1"/>
</dbReference>
<accession>A0A2G9UJ12</accession>
<evidence type="ECO:0000313" key="2">
    <source>
        <dbReference type="EMBL" id="PIO70133.1"/>
    </source>
</evidence>
<reference evidence="2 3" key="1">
    <citation type="submission" date="2015-09" db="EMBL/GenBank/DDBJ databases">
        <title>Draft genome of the parasitic nematode Teladorsagia circumcincta isolate WARC Sus (inbred).</title>
        <authorList>
            <person name="Mitreva M."/>
        </authorList>
    </citation>
    <scope>NUCLEOTIDE SEQUENCE [LARGE SCALE GENOMIC DNA]</scope>
    <source>
        <strain evidence="2 3">S</strain>
    </source>
</reference>
<dbReference type="OrthoDB" id="5876090at2759"/>
<dbReference type="EMBL" id="KZ346381">
    <property type="protein sequence ID" value="PIO70133.1"/>
    <property type="molecule type" value="Genomic_DNA"/>
</dbReference>
<dbReference type="AlphaFoldDB" id="A0A2G9UJ12"/>
<protein>
    <recommendedName>
        <fullName evidence="1">DUF7774 domain-containing protein</fullName>
    </recommendedName>
</protein>
<gene>
    <name evidence="2" type="ORF">TELCIR_08021</name>
</gene>
<organism evidence="2 3">
    <name type="scientific">Teladorsagia circumcincta</name>
    <name type="common">Brown stomach worm</name>
    <name type="synonym">Ostertagia circumcincta</name>
    <dbReference type="NCBI Taxonomy" id="45464"/>
    <lineage>
        <taxon>Eukaryota</taxon>
        <taxon>Metazoa</taxon>
        <taxon>Ecdysozoa</taxon>
        <taxon>Nematoda</taxon>
        <taxon>Chromadorea</taxon>
        <taxon>Rhabditida</taxon>
        <taxon>Rhabditina</taxon>
        <taxon>Rhabditomorpha</taxon>
        <taxon>Strongyloidea</taxon>
        <taxon>Trichostrongylidae</taxon>
        <taxon>Teladorsagia</taxon>
    </lineage>
</organism>